<feature type="transmembrane region" description="Helical" evidence="7">
    <location>
        <begin position="69"/>
        <end position="86"/>
    </location>
</feature>
<dbReference type="GO" id="GO:0005337">
    <property type="term" value="F:nucleoside transmembrane transporter activity"/>
    <property type="evidence" value="ECO:0007669"/>
    <property type="project" value="InterPro"/>
</dbReference>
<dbReference type="AlphaFoldDB" id="A0AAN8X9F5"/>
<dbReference type="Proteomes" id="UP001381693">
    <property type="component" value="Unassembled WGS sequence"/>
</dbReference>
<name>A0AAN8X9F5_HALRR</name>
<organism evidence="8 9">
    <name type="scientific">Halocaridina rubra</name>
    <name type="common">Hawaiian red shrimp</name>
    <dbReference type="NCBI Taxonomy" id="373956"/>
    <lineage>
        <taxon>Eukaryota</taxon>
        <taxon>Metazoa</taxon>
        <taxon>Ecdysozoa</taxon>
        <taxon>Arthropoda</taxon>
        <taxon>Crustacea</taxon>
        <taxon>Multicrustacea</taxon>
        <taxon>Malacostraca</taxon>
        <taxon>Eumalacostraca</taxon>
        <taxon>Eucarida</taxon>
        <taxon>Decapoda</taxon>
        <taxon>Pleocyemata</taxon>
        <taxon>Caridea</taxon>
        <taxon>Atyoidea</taxon>
        <taxon>Atyidae</taxon>
        <taxon>Halocaridina</taxon>
    </lineage>
</organism>
<evidence type="ECO:0000256" key="6">
    <source>
        <dbReference type="ARBA" id="ARBA00023136"/>
    </source>
</evidence>
<evidence type="ECO:0000256" key="3">
    <source>
        <dbReference type="ARBA" id="ARBA00022448"/>
    </source>
</evidence>
<dbReference type="InterPro" id="IPR036259">
    <property type="entry name" value="MFS_trans_sf"/>
</dbReference>
<evidence type="ECO:0000313" key="9">
    <source>
        <dbReference type="Proteomes" id="UP001381693"/>
    </source>
</evidence>
<comment type="subcellular location">
    <subcellularLocation>
        <location evidence="1">Membrane</location>
        <topology evidence="1">Multi-pass membrane protein</topology>
    </subcellularLocation>
</comment>
<evidence type="ECO:0000256" key="4">
    <source>
        <dbReference type="ARBA" id="ARBA00022692"/>
    </source>
</evidence>
<keyword evidence="4 7" id="KW-0812">Transmembrane</keyword>
<reference evidence="8 9" key="1">
    <citation type="submission" date="2023-11" db="EMBL/GenBank/DDBJ databases">
        <title>Halocaridina rubra genome assembly.</title>
        <authorList>
            <person name="Smith C."/>
        </authorList>
    </citation>
    <scope>NUCLEOTIDE SEQUENCE [LARGE SCALE GENOMIC DNA]</scope>
    <source>
        <strain evidence="8">EP-1</strain>
        <tissue evidence="8">Whole</tissue>
    </source>
</reference>
<sequence length="202" mass="23103">EFYQHYTNHNLPEKAIILIPRDLTPSRNMEVYKEIWPLGISAMGVFLITLAVFPVVCVKIDSMSLDKEWANVYFQPVATFFLFSVGDYMGRQSSGFILWPKRGSRILYLMVLLRLVFIPLFLLCNHDPKSFLPVVFYHDAYYIVFMFLFAFSNGYCSSLYMMYGPKMVTEDRAELAGAMMVAMLGLGLMLGGISSFAFALIE</sequence>
<feature type="transmembrane region" description="Helical" evidence="7">
    <location>
        <begin position="140"/>
        <end position="163"/>
    </location>
</feature>
<keyword evidence="9" id="KW-1185">Reference proteome</keyword>
<feature type="transmembrane region" description="Helical" evidence="7">
    <location>
        <begin position="35"/>
        <end position="57"/>
    </location>
</feature>
<dbReference type="EMBL" id="JAXCGZ010011590">
    <property type="protein sequence ID" value="KAK7074449.1"/>
    <property type="molecule type" value="Genomic_DNA"/>
</dbReference>
<feature type="non-terminal residue" evidence="8">
    <location>
        <position position="1"/>
    </location>
</feature>
<dbReference type="SUPFAM" id="SSF103473">
    <property type="entry name" value="MFS general substrate transporter"/>
    <property type="match status" value="1"/>
</dbReference>
<dbReference type="PANTHER" id="PTHR10332:SF88">
    <property type="entry name" value="EQUILIBRATIVE NUCLEOSIDE TRANSPORTER 1, ISOFORM A"/>
    <property type="match status" value="1"/>
</dbReference>
<evidence type="ECO:0000256" key="2">
    <source>
        <dbReference type="ARBA" id="ARBA00007965"/>
    </source>
</evidence>
<proteinExistence type="inferred from homology"/>
<accession>A0AAN8X9F5</accession>
<dbReference type="Pfam" id="PF01733">
    <property type="entry name" value="Nucleoside_tran"/>
    <property type="match status" value="1"/>
</dbReference>
<comment type="similarity">
    <text evidence="2">Belongs to the SLC29A/ENT transporter (TC 2.A.57) family.</text>
</comment>
<comment type="caution">
    <text evidence="8">The sequence shown here is derived from an EMBL/GenBank/DDBJ whole genome shotgun (WGS) entry which is preliminary data.</text>
</comment>
<dbReference type="PRINTS" id="PR01130">
    <property type="entry name" value="DERENTRNSPRT"/>
</dbReference>
<keyword evidence="6 7" id="KW-0472">Membrane</keyword>
<dbReference type="PANTHER" id="PTHR10332">
    <property type="entry name" value="EQUILIBRATIVE NUCLEOSIDE TRANSPORTER"/>
    <property type="match status" value="1"/>
</dbReference>
<dbReference type="GO" id="GO:0005886">
    <property type="term" value="C:plasma membrane"/>
    <property type="evidence" value="ECO:0007669"/>
    <property type="project" value="TreeGrafter"/>
</dbReference>
<evidence type="ECO:0000313" key="8">
    <source>
        <dbReference type="EMBL" id="KAK7074449.1"/>
    </source>
</evidence>
<keyword evidence="3" id="KW-0813">Transport</keyword>
<keyword evidence="5 7" id="KW-1133">Transmembrane helix</keyword>
<feature type="transmembrane region" description="Helical" evidence="7">
    <location>
        <begin position="175"/>
        <end position="201"/>
    </location>
</feature>
<feature type="transmembrane region" description="Helical" evidence="7">
    <location>
        <begin position="106"/>
        <end position="124"/>
    </location>
</feature>
<evidence type="ECO:0000256" key="1">
    <source>
        <dbReference type="ARBA" id="ARBA00004141"/>
    </source>
</evidence>
<protein>
    <recommendedName>
        <fullName evidence="10">Equilibrative nucleoside transporter 1</fullName>
    </recommendedName>
</protein>
<gene>
    <name evidence="8" type="ORF">SK128_000996</name>
</gene>
<evidence type="ECO:0000256" key="5">
    <source>
        <dbReference type="ARBA" id="ARBA00022989"/>
    </source>
</evidence>
<evidence type="ECO:0008006" key="10">
    <source>
        <dbReference type="Google" id="ProtNLM"/>
    </source>
</evidence>
<evidence type="ECO:0000256" key="7">
    <source>
        <dbReference type="SAM" id="Phobius"/>
    </source>
</evidence>
<dbReference type="InterPro" id="IPR002259">
    <property type="entry name" value="Eqnu_transpt"/>
</dbReference>